<organism evidence="2 3">
    <name type="scientific">Rubus argutus</name>
    <name type="common">Southern blackberry</name>
    <dbReference type="NCBI Taxonomy" id="59490"/>
    <lineage>
        <taxon>Eukaryota</taxon>
        <taxon>Viridiplantae</taxon>
        <taxon>Streptophyta</taxon>
        <taxon>Embryophyta</taxon>
        <taxon>Tracheophyta</taxon>
        <taxon>Spermatophyta</taxon>
        <taxon>Magnoliopsida</taxon>
        <taxon>eudicotyledons</taxon>
        <taxon>Gunneridae</taxon>
        <taxon>Pentapetalae</taxon>
        <taxon>rosids</taxon>
        <taxon>fabids</taxon>
        <taxon>Rosales</taxon>
        <taxon>Rosaceae</taxon>
        <taxon>Rosoideae</taxon>
        <taxon>Rosoideae incertae sedis</taxon>
        <taxon>Rubus</taxon>
    </lineage>
</organism>
<comment type="caution">
    <text evidence="2">The sequence shown here is derived from an EMBL/GenBank/DDBJ whole genome shotgun (WGS) entry which is preliminary data.</text>
</comment>
<gene>
    <name evidence="2" type="ORF">M0R45_010563</name>
</gene>
<evidence type="ECO:0000256" key="1">
    <source>
        <dbReference type="SAM" id="MobiDB-lite"/>
    </source>
</evidence>
<feature type="region of interest" description="Disordered" evidence="1">
    <location>
        <begin position="1"/>
        <end position="29"/>
    </location>
</feature>
<sequence>MISNPCSQSFRLQISGASDSDDEYDPERSYTETISTMSILVKTPSNKEEVTLFTLKRPKDPDQNQRGRPKKAPNPSPQRKNAPRPRNPFDLLLQRSSVPKWTAPTCL</sequence>
<protein>
    <submittedName>
        <fullName evidence="2">Uncharacterized protein</fullName>
    </submittedName>
</protein>
<keyword evidence="3" id="KW-1185">Reference proteome</keyword>
<proteinExistence type="predicted"/>
<name>A0AAW1Y7B6_RUBAR</name>
<evidence type="ECO:0000313" key="3">
    <source>
        <dbReference type="Proteomes" id="UP001457282"/>
    </source>
</evidence>
<dbReference type="Proteomes" id="UP001457282">
    <property type="component" value="Unassembled WGS sequence"/>
</dbReference>
<dbReference type="EMBL" id="JBEDUW010000002">
    <property type="protein sequence ID" value="KAK9945031.1"/>
    <property type="molecule type" value="Genomic_DNA"/>
</dbReference>
<evidence type="ECO:0000313" key="2">
    <source>
        <dbReference type="EMBL" id="KAK9945031.1"/>
    </source>
</evidence>
<dbReference type="AlphaFoldDB" id="A0AAW1Y7B6"/>
<accession>A0AAW1Y7B6</accession>
<feature type="region of interest" description="Disordered" evidence="1">
    <location>
        <begin position="52"/>
        <end position="107"/>
    </location>
</feature>
<feature type="compositionally biased region" description="Polar residues" evidence="1">
    <location>
        <begin position="1"/>
        <end position="18"/>
    </location>
</feature>
<reference evidence="2 3" key="1">
    <citation type="journal article" date="2023" name="G3 (Bethesda)">
        <title>A chromosome-length genome assembly and annotation of blackberry (Rubus argutus, cv. 'Hillquist').</title>
        <authorList>
            <person name="Bruna T."/>
            <person name="Aryal R."/>
            <person name="Dudchenko O."/>
            <person name="Sargent D.J."/>
            <person name="Mead D."/>
            <person name="Buti M."/>
            <person name="Cavallini A."/>
            <person name="Hytonen T."/>
            <person name="Andres J."/>
            <person name="Pham M."/>
            <person name="Weisz D."/>
            <person name="Mascagni F."/>
            <person name="Usai G."/>
            <person name="Natali L."/>
            <person name="Bassil N."/>
            <person name="Fernandez G.E."/>
            <person name="Lomsadze A."/>
            <person name="Armour M."/>
            <person name="Olukolu B."/>
            <person name="Poorten T."/>
            <person name="Britton C."/>
            <person name="Davik J."/>
            <person name="Ashrafi H."/>
            <person name="Aiden E.L."/>
            <person name="Borodovsky M."/>
            <person name="Worthington M."/>
        </authorList>
    </citation>
    <scope>NUCLEOTIDE SEQUENCE [LARGE SCALE GENOMIC DNA]</scope>
    <source>
        <strain evidence="2">PI 553951</strain>
    </source>
</reference>